<feature type="transmembrane region" description="Helical" evidence="6">
    <location>
        <begin position="371"/>
        <end position="392"/>
    </location>
</feature>
<dbReference type="Proteomes" id="UP000267096">
    <property type="component" value="Unassembled WGS sequence"/>
</dbReference>
<evidence type="ECO:0000256" key="2">
    <source>
        <dbReference type="ARBA" id="ARBA00007467"/>
    </source>
</evidence>
<comment type="subcellular location">
    <subcellularLocation>
        <location evidence="1">Endomembrane system</location>
        <topology evidence="1">Multi-pass membrane protein</topology>
    </subcellularLocation>
    <subcellularLocation>
        <location evidence="6">Lysosome membrane</location>
        <topology evidence="6">Multi-pass membrane protein</topology>
    </subcellularLocation>
</comment>
<dbReference type="InterPro" id="IPR036259">
    <property type="entry name" value="MFS_trans_sf"/>
</dbReference>
<dbReference type="SUPFAM" id="SSF103473">
    <property type="entry name" value="MFS general substrate transporter"/>
    <property type="match status" value="1"/>
</dbReference>
<evidence type="ECO:0000256" key="5">
    <source>
        <dbReference type="ARBA" id="ARBA00023136"/>
    </source>
</evidence>
<dbReference type="Gene3D" id="1.20.1250.20">
    <property type="entry name" value="MFS general substrate transporter like domains"/>
    <property type="match status" value="1"/>
</dbReference>
<keyword evidence="3 6" id="KW-0812">Transmembrane</keyword>
<dbReference type="OrthoDB" id="5965864at2759"/>
<dbReference type="GO" id="GO:0012505">
    <property type="term" value="C:endomembrane system"/>
    <property type="evidence" value="ECO:0007669"/>
    <property type="project" value="UniProtKB-SubCell"/>
</dbReference>
<accession>A0A0M3JW70</accession>
<proteinExistence type="inferred from homology"/>
<keyword evidence="5 6" id="KW-0472">Membrane</keyword>
<evidence type="ECO:0000313" key="9">
    <source>
        <dbReference type="Proteomes" id="UP000267096"/>
    </source>
</evidence>
<evidence type="ECO:0000313" key="10">
    <source>
        <dbReference type="WBParaSite" id="ASIM_0001251601-mRNA-1"/>
    </source>
</evidence>
<keyword evidence="9" id="KW-1185">Reference proteome</keyword>
<dbReference type="AlphaFoldDB" id="A0A0M3JW70"/>
<dbReference type="PANTHER" id="PTHR10981:SF8">
    <property type="entry name" value="BATTENIN"/>
    <property type="match status" value="1"/>
</dbReference>
<gene>
    <name evidence="8" type="ORF">ASIM_LOCUS11982</name>
</gene>
<feature type="transmembrane region" description="Helical" evidence="6">
    <location>
        <begin position="150"/>
        <end position="168"/>
    </location>
</feature>
<dbReference type="InterPro" id="IPR018460">
    <property type="entry name" value="Battenin_disease_Cln3_subgr"/>
</dbReference>
<feature type="transmembrane region" description="Helical" evidence="6">
    <location>
        <begin position="442"/>
        <end position="465"/>
    </location>
</feature>
<feature type="transmembrane region" description="Helical" evidence="6">
    <location>
        <begin position="180"/>
        <end position="199"/>
    </location>
</feature>
<dbReference type="GO" id="GO:0005765">
    <property type="term" value="C:lysosomal membrane"/>
    <property type="evidence" value="ECO:0007669"/>
    <property type="project" value="UniProtKB-SubCell"/>
</dbReference>
<dbReference type="Pfam" id="PF02487">
    <property type="entry name" value="CLN3"/>
    <property type="match status" value="1"/>
</dbReference>
<dbReference type="PANTHER" id="PTHR10981">
    <property type="entry name" value="BATTENIN"/>
    <property type="match status" value="1"/>
</dbReference>
<sequence length="473" mass="52771">MDWPTLKTLIGFWIFGLCNNYAYVIMLSAAEDILNKQEHVNTTRAVDTCEDSLTSRHCTPLSTGTVLLADVLPTLFVKLTFPLFMQRIPFGIRHMAICLIQAASFIIVAFSVDVTMSLFGVAVASFGSGLGEITYLSFTPFFGRNTISAWSSGTGGAGIIGALAYAGLTEPKLANLSPTNTVLVMLVIPVIFALTYYCLLNIPKAIYQVNVFDPRTWIVPETYLSKRRSTLHSKRTVSDLSSSVESCKIENGSDVKVDDERVNEQNNDEDRQNNDSKTRGYTMDIREGKIKQRSLSVKQKFLLIIPLLKFMLPLTVVYLGEYLINQGIVQLIIFNCSHGFALSRSSQYRWYQVIYQLGVFISRSSINVFRLPHWALVLIAVLQLLNAVLFLLDSLYFFIPHIGIIFALILFEGLFGGTSYVNTFDHIHRSMPPDVREYSLSISSLGDSIGIVIAGFIAIPLHNWICSTSLPSH</sequence>
<feature type="transmembrane region" description="Helical" evidence="6">
    <location>
        <begin position="94"/>
        <end position="112"/>
    </location>
</feature>
<evidence type="ECO:0000256" key="1">
    <source>
        <dbReference type="ARBA" id="ARBA00004127"/>
    </source>
</evidence>
<evidence type="ECO:0000256" key="6">
    <source>
        <dbReference type="RuleBase" id="RU361113"/>
    </source>
</evidence>
<dbReference type="WBParaSite" id="ASIM_0001251601-mRNA-1">
    <property type="protein sequence ID" value="ASIM_0001251601-mRNA-1"/>
    <property type="gene ID" value="ASIM_0001251601"/>
</dbReference>
<evidence type="ECO:0000256" key="7">
    <source>
        <dbReference type="SAM" id="MobiDB-lite"/>
    </source>
</evidence>
<dbReference type="PIRSF" id="PIRSF015974">
    <property type="entry name" value="CLN3_BTN1"/>
    <property type="match status" value="1"/>
</dbReference>
<feature type="region of interest" description="Disordered" evidence="7">
    <location>
        <begin position="258"/>
        <end position="279"/>
    </location>
</feature>
<comment type="similarity">
    <text evidence="2 6">Belongs to the battenin family.</text>
</comment>
<reference evidence="8 9" key="2">
    <citation type="submission" date="2018-11" db="EMBL/GenBank/DDBJ databases">
        <authorList>
            <consortium name="Pathogen Informatics"/>
        </authorList>
    </citation>
    <scope>NUCLEOTIDE SEQUENCE [LARGE SCALE GENOMIC DNA]</scope>
</reference>
<keyword evidence="4 6" id="KW-1133">Transmembrane helix</keyword>
<feature type="transmembrane region" description="Helical" evidence="6">
    <location>
        <begin position="118"/>
        <end position="138"/>
    </location>
</feature>
<dbReference type="GO" id="GO:0007040">
    <property type="term" value="P:lysosome organization"/>
    <property type="evidence" value="ECO:0007669"/>
    <property type="project" value="TreeGrafter"/>
</dbReference>
<feature type="transmembrane region" description="Helical" evidence="6">
    <location>
        <begin position="398"/>
        <end position="421"/>
    </location>
</feature>
<dbReference type="EMBL" id="UYRR01031125">
    <property type="protein sequence ID" value="VDK46294.1"/>
    <property type="molecule type" value="Genomic_DNA"/>
</dbReference>
<reference evidence="10" key="1">
    <citation type="submission" date="2017-02" db="UniProtKB">
        <authorList>
            <consortium name="WormBaseParasite"/>
        </authorList>
    </citation>
    <scope>IDENTIFICATION</scope>
</reference>
<feature type="transmembrane region" description="Helical" evidence="6">
    <location>
        <begin position="12"/>
        <end position="30"/>
    </location>
</feature>
<evidence type="ECO:0000256" key="3">
    <source>
        <dbReference type="ARBA" id="ARBA00022692"/>
    </source>
</evidence>
<evidence type="ECO:0000256" key="4">
    <source>
        <dbReference type="ARBA" id="ARBA00022989"/>
    </source>
</evidence>
<dbReference type="GO" id="GO:0051453">
    <property type="term" value="P:regulation of intracellular pH"/>
    <property type="evidence" value="ECO:0007669"/>
    <property type="project" value="TreeGrafter"/>
</dbReference>
<evidence type="ECO:0000313" key="8">
    <source>
        <dbReference type="EMBL" id="VDK46294.1"/>
    </source>
</evidence>
<name>A0A0M3JW70_ANISI</name>
<keyword evidence="6" id="KW-0458">Lysosome</keyword>
<dbReference type="InterPro" id="IPR003492">
    <property type="entry name" value="Battenin_disease_Cln3"/>
</dbReference>
<organism evidence="10">
    <name type="scientific">Anisakis simplex</name>
    <name type="common">Herring worm</name>
    <dbReference type="NCBI Taxonomy" id="6269"/>
    <lineage>
        <taxon>Eukaryota</taxon>
        <taxon>Metazoa</taxon>
        <taxon>Ecdysozoa</taxon>
        <taxon>Nematoda</taxon>
        <taxon>Chromadorea</taxon>
        <taxon>Rhabditida</taxon>
        <taxon>Spirurina</taxon>
        <taxon>Ascaridomorpha</taxon>
        <taxon>Ascaridoidea</taxon>
        <taxon>Anisakidae</taxon>
        <taxon>Anisakis</taxon>
        <taxon>Anisakis simplex complex</taxon>
    </lineage>
</organism>
<feature type="transmembrane region" description="Helical" evidence="6">
    <location>
        <begin position="324"/>
        <end position="342"/>
    </location>
</feature>
<dbReference type="PRINTS" id="PR01315">
    <property type="entry name" value="BATTENIN"/>
</dbReference>
<protein>
    <recommendedName>
        <fullName evidence="6">Battenin</fullName>
    </recommendedName>
</protein>
<feature type="transmembrane region" description="Helical" evidence="6">
    <location>
        <begin position="301"/>
        <end position="318"/>
    </location>
</feature>